<keyword evidence="2" id="KW-1185">Reference proteome</keyword>
<accession>A0A4Z1KGX6</accession>
<name>A0A4Z1KGX6_9HELO</name>
<gene>
    <name evidence="1" type="ORF">BPOR_0640g00030</name>
</gene>
<evidence type="ECO:0000313" key="2">
    <source>
        <dbReference type="Proteomes" id="UP000297280"/>
    </source>
</evidence>
<evidence type="ECO:0000313" key="1">
    <source>
        <dbReference type="EMBL" id="TGO83482.1"/>
    </source>
</evidence>
<proteinExistence type="predicted"/>
<sequence length="158" mass="18390">MLESWYEAQSRRDVGGVECLRSILHDVGYHNPEINEVFEQASCIMLEASLNSIRPSRFTEQGMVYSCTRETGNPEVLLSKKLLMLDPGYQRCFPGEGIPDGILETLARMHEAGWLRREKEELFNYYIITWETENDYILIHLLPEETQTILRNGLELYD</sequence>
<reference evidence="1 2" key="1">
    <citation type="submission" date="2017-12" db="EMBL/GenBank/DDBJ databases">
        <title>Comparative genomics of Botrytis spp.</title>
        <authorList>
            <person name="Valero-Jimenez C.A."/>
            <person name="Tapia P."/>
            <person name="Veloso J."/>
            <person name="Silva-Moreno E."/>
            <person name="Staats M."/>
            <person name="Valdes J.H."/>
            <person name="Van Kan J.A.L."/>
        </authorList>
    </citation>
    <scope>NUCLEOTIDE SEQUENCE [LARGE SCALE GENOMIC DNA]</scope>
    <source>
        <strain evidence="1 2">MUCL3349</strain>
    </source>
</reference>
<dbReference type="Proteomes" id="UP000297280">
    <property type="component" value="Unassembled WGS sequence"/>
</dbReference>
<comment type="caution">
    <text evidence="1">The sequence shown here is derived from an EMBL/GenBank/DDBJ whole genome shotgun (WGS) entry which is preliminary data.</text>
</comment>
<dbReference type="AlphaFoldDB" id="A0A4Z1KGX6"/>
<dbReference type="EMBL" id="PQXO01000639">
    <property type="protein sequence ID" value="TGO83482.1"/>
    <property type="molecule type" value="Genomic_DNA"/>
</dbReference>
<organism evidence="1 2">
    <name type="scientific">Botrytis porri</name>
    <dbReference type="NCBI Taxonomy" id="87229"/>
    <lineage>
        <taxon>Eukaryota</taxon>
        <taxon>Fungi</taxon>
        <taxon>Dikarya</taxon>
        <taxon>Ascomycota</taxon>
        <taxon>Pezizomycotina</taxon>
        <taxon>Leotiomycetes</taxon>
        <taxon>Helotiales</taxon>
        <taxon>Sclerotiniaceae</taxon>
        <taxon>Botrytis</taxon>
    </lineage>
</organism>
<protein>
    <submittedName>
        <fullName evidence="1">Uncharacterized protein</fullName>
    </submittedName>
</protein>